<dbReference type="EMBL" id="CCFA01001401">
    <property type="protein sequence ID" value="CDR99653.1"/>
    <property type="molecule type" value="Genomic_DNA"/>
</dbReference>
<keyword evidence="2" id="KW-1185">Reference proteome</keyword>
<sequence>MSVAEEDEERSVLHPEVTFHVGSSLDGSLLTLSSIIRSDSVLADQLARFEAAKLASSRFHQ</sequence>
<organism evidence="1 2">
    <name type="scientific">Sporisorium scitamineum</name>
    <dbReference type="NCBI Taxonomy" id="49012"/>
    <lineage>
        <taxon>Eukaryota</taxon>
        <taxon>Fungi</taxon>
        <taxon>Dikarya</taxon>
        <taxon>Basidiomycota</taxon>
        <taxon>Ustilaginomycotina</taxon>
        <taxon>Ustilaginomycetes</taxon>
        <taxon>Ustilaginales</taxon>
        <taxon>Ustilaginaceae</taxon>
        <taxon>Sporisorium</taxon>
    </lineage>
</organism>
<name>A0A0F7RWC3_9BASI</name>
<evidence type="ECO:0000313" key="1">
    <source>
        <dbReference type="EMBL" id="CDR99653.1"/>
    </source>
</evidence>
<proteinExistence type="predicted"/>
<reference evidence="2" key="1">
    <citation type="submission" date="2014-06" db="EMBL/GenBank/DDBJ databases">
        <authorList>
            <person name="Berkman P.J."/>
        </authorList>
    </citation>
    <scope>NUCLEOTIDE SEQUENCE [LARGE SCALE GENOMIC DNA]</scope>
</reference>
<protein>
    <submittedName>
        <fullName evidence="1">Uncharacterized protein</fullName>
    </submittedName>
</protein>
<dbReference type="Proteomes" id="UP000242770">
    <property type="component" value="Unassembled WGS sequence"/>
</dbReference>
<accession>A0A0F7RWC3</accession>
<gene>
    <name evidence="1" type="primary">SSCI26280.1</name>
</gene>
<dbReference type="AlphaFoldDB" id="A0A0F7RWC3"/>
<evidence type="ECO:0000313" key="2">
    <source>
        <dbReference type="Proteomes" id="UP000242770"/>
    </source>
</evidence>